<dbReference type="Gene3D" id="3.30.420.40">
    <property type="match status" value="2"/>
</dbReference>
<evidence type="ECO:0000256" key="6">
    <source>
        <dbReference type="ARBA" id="ARBA00038887"/>
    </source>
</evidence>
<dbReference type="InterPro" id="IPR000600">
    <property type="entry name" value="ROK"/>
</dbReference>
<evidence type="ECO:0000256" key="5">
    <source>
        <dbReference type="ARBA" id="ARBA00022842"/>
    </source>
</evidence>
<dbReference type="InterPro" id="IPR049874">
    <property type="entry name" value="ROK_cs"/>
</dbReference>
<dbReference type="CDD" id="cd24067">
    <property type="entry name" value="ASKHA_NBD_ROK_BsFRK-like"/>
    <property type="match status" value="1"/>
</dbReference>
<name>A0ABX8HHC9_9BACL</name>
<gene>
    <name evidence="8" type="ORF">KP014_11855</name>
</gene>
<dbReference type="InterPro" id="IPR051804">
    <property type="entry name" value="Carb_Metab_Reg_Kinase/Isom"/>
</dbReference>
<comment type="cofactor">
    <cofactor evidence="1">
        <name>Mg(2+)</name>
        <dbReference type="ChEBI" id="CHEBI:18420"/>
    </cofactor>
</comment>
<organism evidence="8 9">
    <name type="scientific">Paenibacillus sophorae</name>
    <dbReference type="NCBI Taxonomy" id="1333845"/>
    <lineage>
        <taxon>Bacteria</taxon>
        <taxon>Bacillati</taxon>
        <taxon>Bacillota</taxon>
        <taxon>Bacilli</taxon>
        <taxon>Bacillales</taxon>
        <taxon>Paenibacillaceae</taxon>
        <taxon>Paenibacillus</taxon>
    </lineage>
</organism>
<sequence>MPSACHSFGGQSIIGSGHCLRTVSVCTNKGGNAQVKLLGAIEAGGTKFVCGIGHEDGSIIDRVSFPTTHPEETMAQVFQYFEGKNVEAIGIGSFGPIDPVIGSPTYGYVTTTPKPFWSQYNLVGAVREKIDVPIGFDTDVNGAALGEYKWGAAQGLDSCLYITVGTGIGAGAVVGGTLIHGLSHPEMGHIYVRRHEQDTFAGTCPFHGDCLEGLAAGPAIGSRWGRPAVELAPDDLAWEMEAHYLAHALMSYVLILSPQKIVMGGGVMKQSHLFPMIRTKLQDLLKGYVQHASLAADIDSYIVPPQLGDNAGLAGSIALASIALAGK</sequence>
<accession>A0ABX8HHC9</accession>
<comment type="catalytic activity">
    <reaction evidence="7">
        <text>D-fructose + ATP = D-fructose 6-phosphate + ADP + H(+)</text>
        <dbReference type="Rhea" id="RHEA:16125"/>
        <dbReference type="ChEBI" id="CHEBI:15378"/>
        <dbReference type="ChEBI" id="CHEBI:30616"/>
        <dbReference type="ChEBI" id="CHEBI:37721"/>
        <dbReference type="ChEBI" id="CHEBI:61527"/>
        <dbReference type="ChEBI" id="CHEBI:456216"/>
        <dbReference type="EC" id="2.7.1.4"/>
    </reaction>
</comment>
<dbReference type="SUPFAM" id="SSF53067">
    <property type="entry name" value="Actin-like ATPase domain"/>
    <property type="match status" value="1"/>
</dbReference>
<keyword evidence="4" id="KW-0862">Zinc</keyword>
<dbReference type="Pfam" id="PF00480">
    <property type="entry name" value="ROK"/>
    <property type="match status" value="1"/>
</dbReference>
<dbReference type="PANTHER" id="PTHR42742">
    <property type="entry name" value="TRANSCRIPTIONAL REPRESSOR MPRA"/>
    <property type="match status" value="1"/>
</dbReference>
<evidence type="ECO:0000256" key="7">
    <source>
        <dbReference type="ARBA" id="ARBA00048451"/>
    </source>
</evidence>
<comment type="similarity">
    <text evidence="2">Belongs to the ROK (NagC/XylR) family.</text>
</comment>
<proteinExistence type="inferred from homology"/>
<keyword evidence="5" id="KW-0460">Magnesium</keyword>
<dbReference type="InterPro" id="IPR043129">
    <property type="entry name" value="ATPase_NBD"/>
</dbReference>
<dbReference type="Proteomes" id="UP000683429">
    <property type="component" value="Chromosome"/>
</dbReference>
<evidence type="ECO:0000313" key="8">
    <source>
        <dbReference type="EMBL" id="QWU17760.1"/>
    </source>
</evidence>
<dbReference type="PROSITE" id="PS01125">
    <property type="entry name" value="ROK"/>
    <property type="match status" value="1"/>
</dbReference>
<dbReference type="PANTHER" id="PTHR42742:SF3">
    <property type="entry name" value="FRUCTOKINASE"/>
    <property type="match status" value="1"/>
</dbReference>
<keyword evidence="9" id="KW-1185">Reference proteome</keyword>
<dbReference type="EMBL" id="CP076607">
    <property type="protein sequence ID" value="QWU17760.1"/>
    <property type="molecule type" value="Genomic_DNA"/>
</dbReference>
<evidence type="ECO:0000256" key="4">
    <source>
        <dbReference type="ARBA" id="ARBA00022833"/>
    </source>
</evidence>
<dbReference type="EC" id="2.7.1.4" evidence="6"/>
<keyword evidence="3" id="KW-0479">Metal-binding</keyword>
<protein>
    <recommendedName>
        <fullName evidence="6">fructokinase</fullName>
        <ecNumber evidence="6">2.7.1.4</ecNumber>
    </recommendedName>
</protein>
<evidence type="ECO:0000313" key="9">
    <source>
        <dbReference type="Proteomes" id="UP000683429"/>
    </source>
</evidence>
<evidence type="ECO:0000256" key="1">
    <source>
        <dbReference type="ARBA" id="ARBA00001946"/>
    </source>
</evidence>
<evidence type="ECO:0000256" key="2">
    <source>
        <dbReference type="ARBA" id="ARBA00006479"/>
    </source>
</evidence>
<reference evidence="8 9" key="1">
    <citation type="submission" date="2021-06" db="EMBL/GenBank/DDBJ databases">
        <title>Whole genome sequence of Paenibacillus sophorae DSM23020 for comparative genomics.</title>
        <authorList>
            <person name="Kim M.-J."/>
            <person name="Lee G."/>
            <person name="Shin J.-H."/>
        </authorList>
    </citation>
    <scope>NUCLEOTIDE SEQUENCE [LARGE SCALE GENOMIC DNA]</scope>
    <source>
        <strain evidence="8 9">DSM 23020</strain>
    </source>
</reference>
<evidence type="ECO:0000256" key="3">
    <source>
        <dbReference type="ARBA" id="ARBA00022723"/>
    </source>
</evidence>